<dbReference type="Pfam" id="PF01782">
    <property type="entry name" value="RimM"/>
    <property type="match status" value="1"/>
</dbReference>
<organism evidence="3 4">
    <name type="scientific">Ilumatobacter coccineus (strain NBRC 103263 / KCTC 29153 / YM16-304)</name>
    <dbReference type="NCBI Taxonomy" id="1313172"/>
    <lineage>
        <taxon>Bacteria</taxon>
        <taxon>Bacillati</taxon>
        <taxon>Actinomycetota</taxon>
        <taxon>Acidimicrobiia</taxon>
        <taxon>Acidimicrobiales</taxon>
        <taxon>Ilumatobacteraceae</taxon>
        <taxon>Ilumatobacter</taxon>
    </lineage>
</organism>
<dbReference type="EMBL" id="AP012057">
    <property type="protein sequence ID" value="BAN02189.1"/>
    <property type="molecule type" value="Genomic_DNA"/>
</dbReference>
<comment type="function">
    <text evidence="1">An accessory protein needed during the final step in the assembly of 30S ribosomal subunit, possibly for assembly of the head region. Essential for efficient processing of 16S rRNA. May be needed both before and after RbfA during the maturation of 16S rRNA. It has affinity for free ribosomal 30S subunits but not for 70S ribosomes.</text>
</comment>
<keyword evidence="1" id="KW-0143">Chaperone</keyword>
<gene>
    <name evidence="1 3" type="primary">rimM</name>
    <name evidence="3" type="ORF">YM304_18750</name>
</gene>
<dbReference type="OrthoDB" id="5381335at2"/>
<proteinExistence type="inferred from homology"/>
<accession>A0A6C7EAF3</accession>
<evidence type="ECO:0000313" key="3">
    <source>
        <dbReference type="EMBL" id="BAN02189.1"/>
    </source>
</evidence>
<dbReference type="SUPFAM" id="SSF50447">
    <property type="entry name" value="Translation proteins"/>
    <property type="match status" value="1"/>
</dbReference>
<dbReference type="GO" id="GO:0005737">
    <property type="term" value="C:cytoplasm"/>
    <property type="evidence" value="ECO:0007669"/>
    <property type="project" value="UniProtKB-SubCell"/>
</dbReference>
<comment type="subcellular location">
    <subcellularLocation>
        <location evidence="1">Cytoplasm</location>
    </subcellularLocation>
</comment>
<reference evidence="3 4" key="1">
    <citation type="journal article" date="2013" name="Int. J. Syst. Evol. Microbiol.">
        <title>Ilumatobacter nonamiense sp. nov. and Ilumatobacter coccineum sp. nov., isolated from seashore sand.</title>
        <authorList>
            <person name="Matsumoto A."/>
            <person name="Kasai H."/>
            <person name="Matsuo Y."/>
            <person name="Shizuri Y."/>
            <person name="Ichikawa N."/>
            <person name="Fujita N."/>
            <person name="Omura S."/>
            <person name="Takahashi Y."/>
        </authorList>
    </citation>
    <scope>NUCLEOTIDE SEQUENCE [LARGE SCALE GENOMIC DNA]</scope>
    <source>
        <strain evidence="4">NBRC 103263 / KCTC 29153 / YM16-304</strain>
    </source>
</reference>
<evidence type="ECO:0000259" key="2">
    <source>
        <dbReference type="Pfam" id="PF01782"/>
    </source>
</evidence>
<dbReference type="Proteomes" id="UP000011863">
    <property type="component" value="Chromosome"/>
</dbReference>
<dbReference type="GO" id="GO:0006364">
    <property type="term" value="P:rRNA processing"/>
    <property type="evidence" value="ECO:0007669"/>
    <property type="project" value="UniProtKB-UniRule"/>
</dbReference>
<dbReference type="AlphaFoldDB" id="A0A6C7EAF3"/>
<protein>
    <recommendedName>
        <fullName evidence="1">Ribosome maturation factor RimM</fullName>
    </recommendedName>
</protein>
<sequence>MAERVASPPEGWLTVGHLRRPHGLRGDIFLQLTTDRTDRADPGTELFGNGRMFVIASSRRAGNGRIIAKLEGVDDRNAAERLTNVELFGAPIDDPDALWVHEMIGASLVDQHGTAHGVCTAVVANPASDLIELDSGALVPSTFVTSFTDGVITVDVPDGLFSVQLDDDA</sequence>
<comment type="similarity">
    <text evidence="1">Belongs to the RimM family.</text>
</comment>
<dbReference type="InterPro" id="IPR009000">
    <property type="entry name" value="Transl_B-barrel_sf"/>
</dbReference>
<dbReference type="GO" id="GO:0043022">
    <property type="term" value="F:ribosome binding"/>
    <property type="evidence" value="ECO:0007669"/>
    <property type="project" value="InterPro"/>
</dbReference>
<dbReference type="Gene3D" id="2.40.30.60">
    <property type="entry name" value="RimM"/>
    <property type="match status" value="1"/>
</dbReference>
<keyword evidence="1" id="KW-0690">Ribosome biogenesis</keyword>
<keyword evidence="1" id="KW-0963">Cytoplasm</keyword>
<comment type="domain">
    <text evidence="1">The PRC barrel domain binds ribosomal protein uS19.</text>
</comment>
<name>A0A6C7EAF3_ILUCY</name>
<dbReference type="GO" id="GO:0005840">
    <property type="term" value="C:ribosome"/>
    <property type="evidence" value="ECO:0007669"/>
    <property type="project" value="InterPro"/>
</dbReference>
<dbReference type="RefSeq" id="WP_015441436.1">
    <property type="nucleotide sequence ID" value="NC_020520.1"/>
</dbReference>
<dbReference type="GO" id="GO:0042274">
    <property type="term" value="P:ribosomal small subunit biogenesis"/>
    <property type="evidence" value="ECO:0007669"/>
    <property type="project" value="UniProtKB-UniRule"/>
</dbReference>
<feature type="domain" description="RimM N-terminal" evidence="2">
    <location>
        <begin position="15"/>
        <end position="88"/>
    </location>
</feature>
<dbReference type="KEGG" id="aym:YM304_18750"/>
<dbReference type="InterPro" id="IPR036976">
    <property type="entry name" value="RimM_N_sf"/>
</dbReference>
<keyword evidence="4" id="KW-1185">Reference proteome</keyword>
<evidence type="ECO:0000256" key="1">
    <source>
        <dbReference type="HAMAP-Rule" id="MF_00014"/>
    </source>
</evidence>
<keyword evidence="1" id="KW-0698">rRNA processing</keyword>
<dbReference type="InterPro" id="IPR011961">
    <property type="entry name" value="RimM"/>
</dbReference>
<dbReference type="InterPro" id="IPR002676">
    <property type="entry name" value="RimM_N"/>
</dbReference>
<dbReference type="HAMAP" id="MF_00014">
    <property type="entry name" value="Ribosome_mat_RimM"/>
    <property type="match status" value="1"/>
</dbReference>
<evidence type="ECO:0000313" key="4">
    <source>
        <dbReference type="Proteomes" id="UP000011863"/>
    </source>
</evidence>
<comment type="subunit">
    <text evidence="1">Binds ribosomal protein uS19.</text>
</comment>